<accession>A0A840FXM5</accession>
<comment type="caution">
    <text evidence="1">The sequence shown here is derived from an EMBL/GenBank/DDBJ whole genome shotgun (WGS) entry which is preliminary data.</text>
</comment>
<sequence>MNADRLFTLVGMTDTDNDVIDAIKVNGGSIDALSPKKLKELTIDFVQLNDLGVALAFTPKEFFARNYRDPIGSGPYAMSGVFYYPNGAAKVSAYLGSIPFATGSVGSREEALAAFGQPQETEEEDGDVYWDIWMKDGRQVKVDYNDELAVKTVLVSFPMKD</sequence>
<name>A0A840FXM5_9BURK</name>
<dbReference type="Proteomes" id="UP000524450">
    <property type="component" value="Unassembled WGS sequence"/>
</dbReference>
<reference evidence="1 2" key="1">
    <citation type="submission" date="2020-08" db="EMBL/GenBank/DDBJ databases">
        <title>Genomic Encyclopedia of Type Strains, Phase IV (KMG-V): Genome sequencing to study the core and pangenomes of soil and plant-associated prokaryotes.</title>
        <authorList>
            <person name="Whitman W."/>
        </authorList>
    </citation>
    <scope>NUCLEOTIDE SEQUENCE [LARGE SCALE GENOMIC DNA]</scope>
    <source>
        <strain evidence="1 2">34/80</strain>
    </source>
</reference>
<evidence type="ECO:0000313" key="2">
    <source>
        <dbReference type="Proteomes" id="UP000524450"/>
    </source>
</evidence>
<proteinExistence type="predicted"/>
<organism evidence="1 2">
    <name type="scientific">Variovorax guangxiensis</name>
    <dbReference type="NCBI Taxonomy" id="1775474"/>
    <lineage>
        <taxon>Bacteria</taxon>
        <taxon>Pseudomonadati</taxon>
        <taxon>Pseudomonadota</taxon>
        <taxon>Betaproteobacteria</taxon>
        <taxon>Burkholderiales</taxon>
        <taxon>Comamonadaceae</taxon>
        <taxon>Variovorax</taxon>
    </lineage>
</organism>
<evidence type="ECO:0000313" key="1">
    <source>
        <dbReference type="EMBL" id="MBB4224945.1"/>
    </source>
</evidence>
<dbReference type="EMBL" id="JACIFZ010000009">
    <property type="protein sequence ID" value="MBB4224945.1"/>
    <property type="molecule type" value="Genomic_DNA"/>
</dbReference>
<gene>
    <name evidence="1" type="ORF">GGD71_005754</name>
</gene>
<dbReference type="RefSeq" id="WP_184641794.1">
    <property type="nucleotide sequence ID" value="NZ_JACIFZ010000009.1"/>
</dbReference>
<protein>
    <submittedName>
        <fullName evidence="1">Uncharacterized protein</fullName>
    </submittedName>
</protein>
<dbReference type="AlphaFoldDB" id="A0A840FXM5"/>